<dbReference type="InterPro" id="IPR014716">
    <property type="entry name" value="Fibrinogen_a/b/g_C_1"/>
</dbReference>
<dbReference type="GO" id="GO:0005615">
    <property type="term" value="C:extracellular space"/>
    <property type="evidence" value="ECO:0007669"/>
    <property type="project" value="TreeGrafter"/>
</dbReference>
<protein>
    <recommendedName>
        <fullName evidence="2">Fibrinogen C-terminal domain-containing protein</fullName>
    </recommendedName>
</protein>
<dbReference type="EMBL" id="CAJPWZ010000625">
    <property type="protein sequence ID" value="CAG2197144.1"/>
    <property type="molecule type" value="Genomic_DNA"/>
</dbReference>
<comment type="caution">
    <text evidence="3">The sequence shown here is derived from an EMBL/GenBank/DDBJ whole genome shotgun (WGS) entry which is preliminary data.</text>
</comment>
<dbReference type="Pfam" id="PF00147">
    <property type="entry name" value="Fibrinogen_C"/>
    <property type="match status" value="2"/>
</dbReference>
<dbReference type="PANTHER" id="PTHR19143:SF458">
    <property type="entry name" value="FIBRINOGEN C-TERMINAL DOMAIN-CONTAINING PROTEIN-RELATED"/>
    <property type="match status" value="1"/>
</dbReference>
<dbReference type="Proteomes" id="UP000683360">
    <property type="component" value="Unassembled WGS sequence"/>
</dbReference>
<dbReference type="SMART" id="SM00186">
    <property type="entry name" value="FBG"/>
    <property type="match status" value="1"/>
</dbReference>
<keyword evidence="4" id="KW-1185">Reference proteome</keyword>
<keyword evidence="1" id="KW-1015">Disulfide bond</keyword>
<organism evidence="3 4">
    <name type="scientific">Mytilus edulis</name>
    <name type="common">Blue mussel</name>
    <dbReference type="NCBI Taxonomy" id="6550"/>
    <lineage>
        <taxon>Eukaryota</taxon>
        <taxon>Metazoa</taxon>
        <taxon>Spiralia</taxon>
        <taxon>Lophotrochozoa</taxon>
        <taxon>Mollusca</taxon>
        <taxon>Bivalvia</taxon>
        <taxon>Autobranchia</taxon>
        <taxon>Pteriomorphia</taxon>
        <taxon>Mytilida</taxon>
        <taxon>Mytiloidea</taxon>
        <taxon>Mytilidae</taxon>
        <taxon>Mytilinae</taxon>
        <taxon>Mytilus</taxon>
    </lineage>
</organism>
<dbReference type="OrthoDB" id="10046738at2759"/>
<evidence type="ECO:0000313" key="4">
    <source>
        <dbReference type="Proteomes" id="UP000683360"/>
    </source>
</evidence>
<dbReference type="PROSITE" id="PS51406">
    <property type="entry name" value="FIBRINOGEN_C_2"/>
    <property type="match status" value="2"/>
</dbReference>
<proteinExistence type="predicted"/>
<evidence type="ECO:0000256" key="1">
    <source>
        <dbReference type="ARBA" id="ARBA00023157"/>
    </source>
</evidence>
<accession>A0A8S3QQF1</accession>
<evidence type="ECO:0000313" key="3">
    <source>
        <dbReference type="EMBL" id="CAG2197144.1"/>
    </source>
</evidence>
<dbReference type="InterPro" id="IPR002181">
    <property type="entry name" value="Fibrinogen_a/b/g_C_dom"/>
</dbReference>
<sequence>MFTTKDQDNDDYGKNCAAYVGGNGGWWYGICSDANLNGPYRAGPVNNLTALYWATWPSNLYSLKKSTMMIKDILKDHKQFFFYNKYAYFTNFYFANSLPTNKDLYSSKKINIWRIEKFCLKYCGRICLSCSGVESVGECSDVEICADDEFCVSGNSGSVFGKRLTGHHILCHNCCNNTNVCNIRSLCGSDTCSSHQTKDSKLPRECDDLSNVTTGINTIYPDGINPVQVYCIVANNEKWTLMKYLLFTTNCGRTCLSCSGVVSVRECTELEVCGNDEFCLSAKSGLVFGKRGAGHHLVCQTCCNGTDICNIKSSCESEGSCITSPSNVTKGNYYIHQISSSTGHKLSIYLEDFTEHFVYANFSLFDLGNQHRKYQLTIDKFAGSSGISDYLTGAHNTNMFSTKDQDNDNYGNNCAETHSKGGWWYGSCLNVNLNGPYMAGPVHNKSAMYWYGWPSSYYSLKKSTMMIKRISERP</sequence>
<dbReference type="InterPro" id="IPR036056">
    <property type="entry name" value="Fibrinogen-like_C"/>
</dbReference>
<reference evidence="3" key="1">
    <citation type="submission" date="2021-03" db="EMBL/GenBank/DDBJ databases">
        <authorList>
            <person name="Bekaert M."/>
        </authorList>
    </citation>
    <scope>NUCLEOTIDE SEQUENCE</scope>
</reference>
<dbReference type="SUPFAM" id="SSF56496">
    <property type="entry name" value="Fibrinogen C-terminal domain-like"/>
    <property type="match status" value="3"/>
</dbReference>
<dbReference type="InterPro" id="IPR050373">
    <property type="entry name" value="Fibrinogen_C-term_domain"/>
</dbReference>
<evidence type="ECO:0000259" key="2">
    <source>
        <dbReference type="PROSITE" id="PS51406"/>
    </source>
</evidence>
<gene>
    <name evidence="3" type="ORF">MEDL_11981</name>
</gene>
<dbReference type="AlphaFoldDB" id="A0A8S3QQF1"/>
<feature type="domain" description="Fibrinogen C-terminal" evidence="2">
    <location>
        <begin position="1"/>
        <end position="74"/>
    </location>
</feature>
<name>A0A8S3QQF1_MYTED</name>
<feature type="domain" description="Fibrinogen C-terminal" evidence="2">
    <location>
        <begin position="331"/>
        <end position="471"/>
    </location>
</feature>
<dbReference type="InterPro" id="IPR020837">
    <property type="entry name" value="Fibrinogen_CS"/>
</dbReference>
<dbReference type="PROSITE" id="PS00514">
    <property type="entry name" value="FIBRINOGEN_C_1"/>
    <property type="match status" value="1"/>
</dbReference>
<dbReference type="PANTHER" id="PTHR19143">
    <property type="entry name" value="FIBRINOGEN/TENASCIN/ANGIOPOEITIN"/>
    <property type="match status" value="1"/>
</dbReference>
<dbReference type="Gene3D" id="3.90.215.10">
    <property type="entry name" value="Gamma Fibrinogen, chain A, domain 1"/>
    <property type="match status" value="2"/>
</dbReference>